<dbReference type="GO" id="GO:0005506">
    <property type="term" value="F:iron ion binding"/>
    <property type="evidence" value="ECO:0007669"/>
    <property type="project" value="UniProtKB-UniRule"/>
</dbReference>
<dbReference type="EMBL" id="LYOR01000001">
    <property type="protein sequence ID" value="OFV66820.1"/>
    <property type="molecule type" value="Genomic_DNA"/>
</dbReference>
<proteinExistence type="inferred from homology"/>
<dbReference type="InterPro" id="IPR058240">
    <property type="entry name" value="rSAM_sf"/>
</dbReference>
<feature type="binding site" evidence="6 7">
    <location>
        <position position="56"/>
    </location>
    <ligand>
        <name>[4Fe-4S] cluster</name>
        <dbReference type="ChEBI" id="CHEBI:49883"/>
        <note>4Fe-4S-S-AdoMet</note>
    </ligand>
</feature>
<feature type="domain" description="Radical SAM core" evidence="9">
    <location>
        <begin position="38"/>
        <end position="269"/>
    </location>
</feature>
<feature type="binding site" evidence="8">
    <location>
        <position position="274"/>
    </location>
    <ligand>
        <name>(3R)-3-methyl-D-ornithine</name>
        <dbReference type="ChEBI" id="CHEBI:64642"/>
    </ligand>
</feature>
<dbReference type="GO" id="GO:0051539">
    <property type="term" value="F:4 iron, 4 sulfur cluster binding"/>
    <property type="evidence" value="ECO:0007669"/>
    <property type="project" value="UniProtKB-KW"/>
</dbReference>
<dbReference type="Proteomes" id="UP000185779">
    <property type="component" value="Unassembled WGS sequence"/>
</dbReference>
<evidence type="ECO:0000256" key="6">
    <source>
        <dbReference type="HAMAP-Rule" id="MF_00992"/>
    </source>
</evidence>
<dbReference type="NCBIfam" id="TIGR00423">
    <property type="entry name" value="CofH family radical SAM protein"/>
    <property type="match status" value="1"/>
</dbReference>
<keyword evidence="2 6" id="KW-0949">S-adenosyl-L-methionine</keyword>
<feature type="binding site" evidence="8">
    <location>
        <position position="127"/>
    </location>
    <ligand>
        <name>(3R)-3-methyl-D-ornithine</name>
        <dbReference type="ChEBI" id="CHEBI:64642"/>
    </ligand>
</feature>
<gene>
    <name evidence="6" type="primary">mqnC</name>
    <name evidence="10" type="ORF">SBU_000113</name>
</gene>
<dbReference type="UniPathway" id="UPA00079"/>
<comment type="catalytic activity">
    <reaction evidence="6">
        <text>dehypoxanthine futalosine + S-adenosyl-L-methionine = cyclic dehypoxanthinylfutalosinate + 5'-deoxyadenosine + L-methionine + H(+)</text>
        <dbReference type="Rhea" id="RHEA:33083"/>
        <dbReference type="ChEBI" id="CHEBI:15378"/>
        <dbReference type="ChEBI" id="CHEBI:17319"/>
        <dbReference type="ChEBI" id="CHEBI:57844"/>
        <dbReference type="ChEBI" id="CHEBI:58864"/>
        <dbReference type="ChEBI" id="CHEBI:59789"/>
        <dbReference type="ChEBI" id="CHEBI:64270"/>
        <dbReference type="EC" id="1.21.98.1"/>
    </reaction>
</comment>
<name>A0A1F2P694_9EURY</name>
<comment type="function">
    <text evidence="6">Radical SAM enzyme that catalyzes the cyclization of dehypoxanthine futalosine (DHFL) into cyclic dehypoxanthine futalosine (CDHFL), a step in the biosynthesis of menaquinone (MK, vitamin K2).</text>
</comment>
<organism evidence="10 11">
    <name type="scientific">Candidatus Syntropharchaeum butanivorans</name>
    <dbReference type="NCBI Taxonomy" id="1839936"/>
    <lineage>
        <taxon>Archaea</taxon>
        <taxon>Methanobacteriati</taxon>
        <taxon>Methanobacteriota</taxon>
        <taxon>Stenosarchaea group</taxon>
        <taxon>Methanomicrobia</taxon>
        <taxon>Methanosarcinales</taxon>
        <taxon>ANME-2 cluster</taxon>
        <taxon>Candidatus Syntropharchaeum</taxon>
    </lineage>
</organism>
<dbReference type="PATRIC" id="fig|1839936.3.peg.113"/>
<dbReference type="InterPro" id="IPR006638">
    <property type="entry name" value="Elp3/MiaA/NifB-like_rSAM"/>
</dbReference>
<dbReference type="NCBIfam" id="TIGR03699">
    <property type="entry name" value="menaquin_MqnC"/>
    <property type="match status" value="1"/>
</dbReference>
<dbReference type="HAMAP" id="MF_00992">
    <property type="entry name" value="MqnC"/>
    <property type="match status" value="1"/>
</dbReference>
<evidence type="ECO:0000259" key="9">
    <source>
        <dbReference type="PROSITE" id="PS51918"/>
    </source>
</evidence>
<evidence type="ECO:0000256" key="8">
    <source>
        <dbReference type="PIRSR" id="PIRSR004762-2"/>
    </source>
</evidence>
<evidence type="ECO:0000256" key="2">
    <source>
        <dbReference type="ARBA" id="ARBA00022691"/>
    </source>
</evidence>
<comment type="pathway">
    <text evidence="6">Quinol/quinone metabolism; menaquinone biosynthesis.</text>
</comment>
<keyword evidence="6" id="KW-0560">Oxidoreductase</keyword>
<evidence type="ECO:0000313" key="10">
    <source>
        <dbReference type="EMBL" id="OFV66820.1"/>
    </source>
</evidence>
<feature type="binding site" evidence="8">
    <location>
        <position position="58"/>
    </location>
    <ligand>
        <name>S-adenosyl-L-methionine</name>
        <dbReference type="ChEBI" id="CHEBI:59789"/>
    </ligand>
</feature>
<comment type="cofactor">
    <cofactor evidence="6 7">
        <name>[4Fe-4S] cluster</name>
        <dbReference type="ChEBI" id="CHEBI:49883"/>
    </cofactor>
    <text evidence="6 7">Binds 1 [4Fe-4S] cluster. The cluster is coordinated with 3 cysteines and an exchangeable S-adenosyl-L-methionine.</text>
</comment>
<protein>
    <recommendedName>
        <fullName evidence="6">Cyclic dehypoxanthine futalosine synthase</fullName>
        <shortName evidence="6">Cyclic DHFL synthase</shortName>
        <ecNumber evidence="6">1.21.98.1</ecNumber>
    </recommendedName>
    <alternativeName>
        <fullName evidence="6">Dehypoxanthine futalosine cyclase</fullName>
        <shortName evidence="6">DHFL cyclase</shortName>
    </alternativeName>
    <alternativeName>
        <fullName evidence="6">Menaquinone biosynthetic enzyme MqnC</fullName>
    </alternativeName>
</protein>
<dbReference type="SUPFAM" id="SSF102114">
    <property type="entry name" value="Radical SAM enzymes"/>
    <property type="match status" value="1"/>
</dbReference>
<keyword evidence="1 6" id="KW-0004">4Fe-4S</keyword>
<accession>A0A1F2P694</accession>
<dbReference type="Gene3D" id="3.20.20.70">
    <property type="entry name" value="Aldolase class I"/>
    <property type="match status" value="1"/>
</dbReference>
<dbReference type="SFLD" id="SFLDF00342">
    <property type="entry name" value="cyclic_dehypoxanthine_futalosi"/>
    <property type="match status" value="1"/>
</dbReference>
<dbReference type="Pfam" id="PF04055">
    <property type="entry name" value="Radical_SAM"/>
    <property type="match status" value="1"/>
</dbReference>
<keyword evidence="11" id="KW-1185">Reference proteome</keyword>
<sequence length="343" mass="38583">MERRYTIDEAIGLFEMGLPELGAIADGIRWEIHPAGRVTFVIDRNINYTNICTSRCKFCAFFREKGDADAYVLSKEEIMSRIDEAVRLGATQIMLQGGLNPDLGIEYLEDLFRTIKSRFQIHLHSLSPPEIVHISRTSNMSIKETLSRLKDAGLDSLPGGGAEILEDNFRRRVSPGKISASEWLKVMEEAHGIGMLTTATMMFGAGESIRDRLIHLKQIRDLQDRTHGFTAFIPWTYQPENTELGGRRVGGAEYLRMLAVSRIFLDNIPNIQASWVTQGLKIAQIALFFGANDIGSTMIEENVVRAAGARFRASLNELVGLIKEVGFEACQRDTLYTRIIRVW</sequence>
<dbReference type="SFLD" id="SFLDS00029">
    <property type="entry name" value="Radical_SAM"/>
    <property type="match status" value="1"/>
</dbReference>
<dbReference type="PROSITE" id="PS51918">
    <property type="entry name" value="RADICAL_SAM"/>
    <property type="match status" value="1"/>
</dbReference>
<evidence type="ECO:0000256" key="5">
    <source>
        <dbReference type="ARBA" id="ARBA00023014"/>
    </source>
</evidence>
<dbReference type="InterPro" id="IPR020050">
    <property type="entry name" value="FO_synthase_su2"/>
</dbReference>
<dbReference type="CDD" id="cd01335">
    <property type="entry name" value="Radical_SAM"/>
    <property type="match status" value="1"/>
</dbReference>
<feature type="binding site" evidence="6 7">
    <location>
        <position position="59"/>
    </location>
    <ligand>
        <name>[4Fe-4S] cluster</name>
        <dbReference type="ChEBI" id="CHEBI:49883"/>
        <note>4Fe-4S-S-AdoMet</note>
    </ligand>
</feature>
<dbReference type="SMART" id="SM00729">
    <property type="entry name" value="Elp3"/>
    <property type="match status" value="1"/>
</dbReference>
<dbReference type="InterPro" id="IPR022431">
    <property type="entry name" value="Cyclic_DHFL_synthase_mqnC"/>
</dbReference>
<evidence type="ECO:0000256" key="7">
    <source>
        <dbReference type="PIRSR" id="PIRSR004762-1"/>
    </source>
</evidence>
<dbReference type="InterPro" id="IPR007197">
    <property type="entry name" value="rSAM"/>
</dbReference>
<keyword evidence="3 6" id="KW-0479">Metal-binding</keyword>
<dbReference type="SFLD" id="SFLDG01064">
    <property type="entry name" value="F420__menaquinone_cofactor_bio"/>
    <property type="match status" value="1"/>
</dbReference>
<keyword evidence="6" id="KW-0474">Menaquinone biosynthesis</keyword>
<evidence type="ECO:0000256" key="4">
    <source>
        <dbReference type="ARBA" id="ARBA00023004"/>
    </source>
</evidence>
<evidence type="ECO:0000313" key="11">
    <source>
        <dbReference type="Proteomes" id="UP000185779"/>
    </source>
</evidence>
<dbReference type="Pfam" id="PF19288">
    <property type="entry name" value="CofH_C"/>
    <property type="match status" value="1"/>
</dbReference>
<keyword evidence="5 6" id="KW-0411">Iron-sulfur</keyword>
<dbReference type="InterPro" id="IPR013785">
    <property type="entry name" value="Aldolase_TIM"/>
</dbReference>
<dbReference type="GO" id="GO:0009234">
    <property type="term" value="P:menaquinone biosynthetic process"/>
    <property type="evidence" value="ECO:0007669"/>
    <property type="project" value="UniProtKB-UniRule"/>
</dbReference>
<comment type="caution">
    <text evidence="10">The sequence shown here is derived from an EMBL/GenBank/DDBJ whole genome shotgun (WGS) entry which is preliminary data.</text>
</comment>
<feature type="binding site" evidence="8">
    <location>
        <position position="296"/>
    </location>
    <ligand>
        <name>(3R)-3-methyl-D-ornithine</name>
        <dbReference type="ChEBI" id="CHEBI:64642"/>
    </ligand>
</feature>
<evidence type="ECO:0000256" key="1">
    <source>
        <dbReference type="ARBA" id="ARBA00022485"/>
    </source>
</evidence>
<dbReference type="SFLD" id="SFLDF00343">
    <property type="entry name" value="aminofutalosine_synthase_(mqnE"/>
    <property type="match status" value="1"/>
</dbReference>
<dbReference type="PANTHER" id="PTHR43076">
    <property type="entry name" value="FO SYNTHASE (COFH)"/>
    <property type="match status" value="1"/>
</dbReference>
<dbReference type="GO" id="GO:0046992">
    <property type="term" value="F:oxidoreductase activity, acting on X-H and Y-H to form an X-Y bond"/>
    <property type="evidence" value="ECO:0007669"/>
    <property type="project" value="UniProtKB-UniRule"/>
</dbReference>
<evidence type="ECO:0000256" key="3">
    <source>
        <dbReference type="ARBA" id="ARBA00022723"/>
    </source>
</evidence>
<dbReference type="GO" id="GO:0016765">
    <property type="term" value="F:transferase activity, transferring alkyl or aryl (other than methyl) groups"/>
    <property type="evidence" value="ECO:0007669"/>
    <property type="project" value="InterPro"/>
</dbReference>
<dbReference type="InterPro" id="IPR034405">
    <property type="entry name" value="F420"/>
</dbReference>
<dbReference type="EC" id="1.21.98.1" evidence="6"/>
<feature type="binding site" evidence="6 7">
    <location>
        <position position="52"/>
    </location>
    <ligand>
        <name>[4Fe-4S] cluster</name>
        <dbReference type="ChEBI" id="CHEBI:49883"/>
        <note>4Fe-4S-S-AdoMet</note>
    </ligand>
</feature>
<dbReference type="GO" id="GO:0044689">
    <property type="term" value="F:7,8-didemethyl-8-hydroxy-5-deazariboflavin synthase activity"/>
    <property type="evidence" value="ECO:0007669"/>
    <property type="project" value="TreeGrafter"/>
</dbReference>
<dbReference type="STRING" id="1839936.SBU_000113"/>
<feature type="binding site" evidence="8">
    <location>
        <position position="163"/>
    </location>
    <ligand>
        <name>S-adenosyl-L-methionine</name>
        <dbReference type="ChEBI" id="CHEBI:59789"/>
    </ligand>
</feature>
<keyword evidence="4 6" id="KW-0408">Iron</keyword>
<dbReference type="PIRSF" id="PIRSF004762">
    <property type="entry name" value="CHP00423"/>
    <property type="match status" value="1"/>
</dbReference>
<dbReference type="AlphaFoldDB" id="A0A1F2P694"/>
<dbReference type="SFLD" id="SFLDG01388">
    <property type="entry name" value="7_8-didemethyl-8-hydroxy-5-dea"/>
    <property type="match status" value="1"/>
</dbReference>
<dbReference type="InterPro" id="IPR045567">
    <property type="entry name" value="CofH/MnqC-like_C"/>
</dbReference>
<comment type="similarity">
    <text evidence="6">Belongs to the radical SAM superfamily. MqnC family.</text>
</comment>
<reference evidence="10" key="1">
    <citation type="submission" date="2016-05" db="EMBL/GenBank/DDBJ databases">
        <title>Microbial consortia oxidize butane by reversing methanogenesis.</title>
        <authorList>
            <person name="Laso-Perez R."/>
            <person name="Richter M."/>
            <person name="Wegener G."/>
            <person name="Musat F."/>
        </authorList>
    </citation>
    <scope>NUCLEOTIDE SEQUENCE [LARGE SCALE GENOMIC DNA]</scope>
    <source>
        <strain evidence="10">BOX1</strain>
    </source>
</reference>
<dbReference type="PANTHER" id="PTHR43076:SF1">
    <property type="entry name" value="LIPOYL SYNTHASE 2"/>
    <property type="match status" value="1"/>
</dbReference>
<dbReference type="SFLD" id="SFLDG01389">
    <property type="entry name" value="menaquinone_synthsis_involved"/>
    <property type="match status" value="1"/>
</dbReference>